<dbReference type="Pfam" id="PF12796">
    <property type="entry name" value="Ank_2"/>
    <property type="match status" value="3"/>
</dbReference>
<protein>
    <recommendedName>
        <fullName evidence="10">PGG domain-containing protein</fullName>
    </recommendedName>
</protein>
<dbReference type="PANTHER" id="PTHR24186">
    <property type="entry name" value="PROTEIN PHOSPHATASE 1 REGULATORY SUBUNIT"/>
    <property type="match status" value="1"/>
</dbReference>
<comment type="subcellular location">
    <subcellularLocation>
        <location evidence="1">Membrane</location>
        <topology evidence="1">Multi-pass membrane protein</topology>
    </subcellularLocation>
</comment>
<accession>A0AA38YK93</accession>
<dbReference type="Proteomes" id="UP001168098">
    <property type="component" value="Unassembled WGS sequence"/>
</dbReference>
<sequence>MAVEQGAITLFMSLLGFQKPIVKHSITKLVTASNFVSPGMNTALHLAARIGDESVAEVLLNSNGSLLTEKNIKGNTPLHLAARFGHVDVVKFLIRRAENLDVENGGVYEVISMRNMNDNTPLHEAVRGGHRRVTSLLVNKVIDAIHSDLLDSRNNAGESPFSMAIDVNHFRDIVRTILDAEPSCLLHRGPNQQTPLHRAVLRDDLDTIAILLGTRRELISEKDGYGRTPLHCAAASGAPETVDRLLQEDPSIALLPDHYQATPAHLAAESDRKDSLIKILNACPHSVELLNEHSQNILHVAAQNGSVNVVNYILSLLEADDLINEPDKDGNTPLHLAVMNFHSRVVRDLGRTNEVDIGAINNDGKTALAIAQDYKRNMTTKKSLFKVFQLKEDNFENWRIQMKTLLDSKNLWEVIEKGYQVPEDECNLSQTQRDHIRDARKKDKQALSYIYQAIDENTFEKISRANTAKEAWEILEDSYKTVDKKPVDTSSNKKDDDKIKENQRAMDRSFPDDDDDEEEDKINETQFIIDILKAAYARRARNPKDILDRTTLASKQIKGLKRCKDLWLWYQSQFSEDIGKAAYDAWAKPEDIQHGNKRASEQIKVLKKSKELAGALILMATLIATVTFAAAFTIPGGFKAEDPHRGMVVLGRNVAFRTFIITDTMAMTSSMMAALILIVTPLQTHAEIIERLLLYSLKLLWLALVTMGIAFVTGLYAVLSEQLPLAIVVCCIGCILPAMIYCVPTLIVALQS</sequence>
<reference evidence="11 12" key="1">
    <citation type="journal article" date="2023" name="BMC Biotechnol.">
        <title>Vitis rotundifolia cv Carlos genome sequencing.</title>
        <authorList>
            <person name="Huff M."/>
            <person name="Hulse-Kemp A."/>
            <person name="Scheffler B."/>
            <person name="Youngblood R."/>
            <person name="Simpson S."/>
            <person name="Babiker E."/>
            <person name="Staton M."/>
        </authorList>
    </citation>
    <scope>NUCLEOTIDE SEQUENCE [LARGE SCALE GENOMIC DNA]</scope>
    <source>
        <tissue evidence="11">Leaf</tissue>
    </source>
</reference>
<evidence type="ECO:0000313" key="11">
    <source>
        <dbReference type="EMBL" id="KAJ9672019.1"/>
    </source>
</evidence>
<evidence type="ECO:0000256" key="5">
    <source>
        <dbReference type="ARBA" id="ARBA00023043"/>
    </source>
</evidence>
<evidence type="ECO:0000256" key="8">
    <source>
        <dbReference type="SAM" id="MobiDB-lite"/>
    </source>
</evidence>
<feature type="repeat" description="ANK" evidence="7">
    <location>
        <begin position="39"/>
        <end position="71"/>
    </location>
</feature>
<dbReference type="InterPro" id="IPR036770">
    <property type="entry name" value="Ankyrin_rpt-contain_sf"/>
</dbReference>
<evidence type="ECO:0000256" key="7">
    <source>
        <dbReference type="PROSITE-ProRule" id="PRU00023"/>
    </source>
</evidence>
<feature type="transmembrane region" description="Helical" evidence="9">
    <location>
        <begin position="612"/>
        <end position="634"/>
    </location>
</feature>
<comment type="caution">
    <text evidence="11">The sequence shown here is derived from an EMBL/GenBank/DDBJ whole genome shotgun (WGS) entry which is preliminary data.</text>
</comment>
<dbReference type="SMART" id="SM00248">
    <property type="entry name" value="ANK"/>
    <property type="match status" value="9"/>
</dbReference>
<dbReference type="Pfam" id="PF14223">
    <property type="entry name" value="Retrotran_gag_2"/>
    <property type="match status" value="1"/>
</dbReference>
<dbReference type="AlphaFoldDB" id="A0AA38YK93"/>
<keyword evidence="4 9" id="KW-1133">Transmembrane helix</keyword>
<dbReference type="GO" id="GO:0005886">
    <property type="term" value="C:plasma membrane"/>
    <property type="evidence" value="ECO:0007669"/>
    <property type="project" value="TreeGrafter"/>
</dbReference>
<dbReference type="InterPro" id="IPR026961">
    <property type="entry name" value="PGG_dom"/>
</dbReference>
<dbReference type="EMBL" id="JARBHA010000019">
    <property type="protein sequence ID" value="KAJ9672019.1"/>
    <property type="molecule type" value="Genomic_DNA"/>
</dbReference>
<feature type="repeat" description="ANK" evidence="7">
    <location>
        <begin position="329"/>
        <end position="349"/>
    </location>
</feature>
<proteinExistence type="predicted"/>
<dbReference type="PROSITE" id="PS50297">
    <property type="entry name" value="ANK_REP_REGION"/>
    <property type="match status" value="3"/>
</dbReference>
<feature type="repeat" description="ANK" evidence="7">
    <location>
        <begin position="73"/>
        <end position="105"/>
    </location>
</feature>
<evidence type="ECO:0000313" key="12">
    <source>
        <dbReference type="Proteomes" id="UP001168098"/>
    </source>
</evidence>
<feature type="transmembrane region" description="Helical" evidence="9">
    <location>
        <begin position="654"/>
        <end position="679"/>
    </location>
</feature>
<feature type="repeat" description="ANK" evidence="7">
    <location>
        <begin position="117"/>
        <end position="149"/>
    </location>
</feature>
<dbReference type="InterPro" id="IPR002110">
    <property type="entry name" value="Ankyrin_rpt"/>
</dbReference>
<evidence type="ECO:0000256" key="2">
    <source>
        <dbReference type="ARBA" id="ARBA00022692"/>
    </source>
</evidence>
<evidence type="ECO:0000256" key="6">
    <source>
        <dbReference type="ARBA" id="ARBA00023136"/>
    </source>
</evidence>
<evidence type="ECO:0000256" key="4">
    <source>
        <dbReference type="ARBA" id="ARBA00022989"/>
    </source>
</evidence>
<feature type="repeat" description="ANK" evidence="7">
    <location>
        <begin position="225"/>
        <end position="257"/>
    </location>
</feature>
<feature type="transmembrane region" description="Helical" evidence="9">
    <location>
        <begin position="699"/>
        <end position="719"/>
    </location>
</feature>
<dbReference type="Pfam" id="PF13962">
    <property type="entry name" value="PGG"/>
    <property type="match status" value="1"/>
</dbReference>
<name>A0AA38YK93_VITRO</name>
<keyword evidence="2 9" id="KW-0812">Transmembrane</keyword>
<dbReference type="SUPFAM" id="SSF48403">
    <property type="entry name" value="Ankyrin repeat"/>
    <property type="match status" value="1"/>
</dbReference>
<organism evidence="11 12">
    <name type="scientific">Vitis rotundifolia</name>
    <name type="common">Muscadine grape</name>
    <dbReference type="NCBI Taxonomy" id="103349"/>
    <lineage>
        <taxon>Eukaryota</taxon>
        <taxon>Viridiplantae</taxon>
        <taxon>Streptophyta</taxon>
        <taxon>Embryophyta</taxon>
        <taxon>Tracheophyta</taxon>
        <taxon>Spermatophyta</taxon>
        <taxon>Magnoliopsida</taxon>
        <taxon>eudicotyledons</taxon>
        <taxon>Gunneridae</taxon>
        <taxon>Pentapetalae</taxon>
        <taxon>rosids</taxon>
        <taxon>Vitales</taxon>
        <taxon>Vitaceae</taxon>
        <taxon>Viteae</taxon>
        <taxon>Vitis</taxon>
    </lineage>
</organism>
<gene>
    <name evidence="11" type="ORF">PVL29_025596</name>
</gene>
<feature type="domain" description="PGG" evidence="10">
    <location>
        <begin position="608"/>
        <end position="718"/>
    </location>
</feature>
<evidence type="ECO:0000256" key="9">
    <source>
        <dbReference type="SAM" id="Phobius"/>
    </source>
</evidence>
<evidence type="ECO:0000256" key="3">
    <source>
        <dbReference type="ARBA" id="ARBA00022737"/>
    </source>
</evidence>
<keyword evidence="12" id="KW-1185">Reference proteome</keyword>
<feature type="compositionally biased region" description="Basic and acidic residues" evidence="8">
    <location>
        <begin position="484"/>
        <end position="511"/>
    </location>
</feature>
<dbReference type="PANTHER" id="PTHR24186:SF46">
    <property type="entry name" value="PROTEIN ACCELERATED CELL DEATH 6-LIKE"/>
    <property type="match status" value="1"/>
</dbReference>
<feature type="transmembrane region" description="Helical" evidence="9">
    <location>
        <begin position="725"/>
        <end position="750"/>
    </location>
</feature>
<keyword evidence="5 7" id="KW-0040">ANK repeat</keyword>
<keyword evidence="6 9" id="KW-0472">Membrane</keyword>
<feature type="region of interest" description="Disordered" evidence="8">
    <location>
        <begin position="484"/>
        <end position="519"/>
    </location>
</feature>
<dbReference type="PROSITE" id="PS50088">
    <property type="entry name" value="ANK_REPEAT"/>
    <property type="match status" value="5"/>
</dbReference>
<evidence type="ECO:0000256" key="1">
    <source>
        <dbReference type="ARBA" id="ARBA00004141"/>
    </source>
</evidence>
<evidence type="ECO:0000259" key="10">
    <source>
        <dbReference type="Pfam" id="PF13962"/>
    </source>
</evidence>
<dbReference type="Gene3D" id="1.25.40.20">
    <property type="entry name" value="Ankyrin repeat-containing domain"/>
    <property type="match status" value="1"/>
</dbReference>
<dbReference type="Pfam" id="PF00023">
    <property type="entry name" value="Ank"/>
    <property type="match status" value="1"/>
</dbReference>
<keyword evidence="3" id="KW-0677">Repeat</keyword>